<organism evidence="1">
    <name type="scientific">Rosellinia necatrix</name>
    <name type="common">White root-rot fungus</name>
    <dbReference type="NCBI Taxonomy" id="77044"/>
    <lineage>
        <taxon>Eukaryota</taxon>
        <taxon>Fungi</taxon>
        <taxon>Dikarya</taxon>
        <taxon>Ascomycota</taxon>
        <taxon>Pezizomycotina</taxon>
        <taxon>Sordariomycetes</taxon>
        <taxon>Xylariomycetidae</taxon>
        <taxon>Xylariales</taxon>
        <taxon>Xylariaceae</taxon>
        <taxon>Rosellinia</taxon>
    </lineage>
</organism>
<dbReference type="Proteomes" id="UP000054516">
    <property type="component" value="Unassembled WGS sequence"/>
</dbReference>
<evidence type="ECO:0000313" key="1">
    <source>
        <dbReference type="EMBL" id="GAW25115.1"/>
    </source>
</evidence>
<keyword evidence="2" id="KW-1185">Reference proteome</keyword>
<proteinExistence type="predicted"/>
<name>A0A1S8A5F1_ROSNE</name>
<dbReference type="STRING" id="77044.A0A1S8A5F1"/>
<dbReference type="EMBL" id="DF977446">
    <property type="protein sequence ID" value="GAW25115.1"/>
    <property type="molecule type" value="Genomic_DNA"/>
</dbReference>
<evidence type="ECO:0000313" key="2">
    <source>
        <dbReference type="Proteomes" id="UP000054516"/>
    </source>
</evidence>
<sequence>MYGVVVRAAVTSIPMQPPLTRGAWDAVKAEVAAVNKEVDEVKRLGVSVEINDANKAGQSLRDAF</sequence>
<dbReference type="AlphaFoldDB" id="A0A1S8A5F1"/>
<reference evidence="1" key="1">
    <citation type="submission" date="2016-03" db="EMBL/GenBank/DDBJ databases">
        <title>Draft genome sequence of Rosellinia necatrix.</title>
        <authorList>
            <person name="Kanematsu S."/>
        </authorList>
    </citation>
    <scope>NUCLEOTIDE SEQUENCE [LARGE SCALE GENOMIC DNA]</scope>
    <source>
        <strain evidence="1">W97</strain>
    </source>
</reference>
<protein>
    <submittedName>
        <fullName evidence="1">Uncharacterized protein</fullName>
    </submittedName>
</protein>
<accession>A0A1S8A5F1</accession>
<gene>
    <name evidence="1" type="ORF">SAMD00023353_0104930</name>
</gene>